<feature type="region of interest" description="Disordered" evidence="5">
    <location>
        <begin position="851"/>
        <end position="916"/>
    </location>
</feature>
<dbReference type="PANTHER" id="PTHR10039:SF5">
    <property type="entry name" value="NACHT DOMAIN-CONTAINING PROTEIN"/>
    <property type="match status" value="1"/>
</dbReference>
<dbReference type="SUPFAM" id="SSF53474">
    <property type="entry name" value="alpha/beta-Hydrolases"/>
    <property type="match status" value="1"/>
</dbReference>
<dbReference type="SUPFAM" id="SSF52540">
    <property type="entry name" value="P-loop containing nucleoside triphosphate hydrolases"/>
    <property type="match status" value="1"/>
</dbReference>
<evidence type="ECO:0000259" key="6">
    <source>
        <dbReference type="Pfam" id="PF24883"/>
    </source>
</evidence>
<dbReference type="Gene3D" id="3.40.50.1820">
    <property type="entry name" value="alpha/beta hydrolase"/>
    <property type="match status" value="1"/>
</dbReference>
<evidence type="ECO:0000256" key="1">
    <source>
        <dbReference type="ARBA" id="ARBA00007374"/>
    </source>
</evidence>
<dbReference type="InterPro" id="IPR038286">
    <property type="entry name" value="IPK_sf"/>
</dbReference>
<dbReference type="Pfam" id="PF03770">
    <property type="entry name" value="IPK"/>
    <property type="match status" value="1"/>
</dbReference>
<dbReference type="Gene3D" id="3.30.470.160">
    <property type="entry name" value="Inositol polyphosphate kinase"/>
    <property type="match status" value="1"/>
</dbReference>
<dbReference type="Proteomes" id="UP001446871">
    <property type="component" value="Unassembled WGS sequence"/>
</dbReference>
<keyword evidence="4" id="KW-0418">Kinase</keyword>
<comment type="caution">
    <text evidence="7">The sequence shown here is derived from an EMBL/GenBank/DDBJ whole genome shotgun (WGS) entry which is preliminary data.</text>
</comment>
<dbReference type="Gene3D" id="3.40.50.300">
    <property type="entry name" value="P-loop containing nucleotide triphosphate hydrolases"/>
    <property type="match status" value="1"/>
</dbReference>
<organism evidence="7 8">
    <name type="scientific">Apiospora saccharicola</name>
    <dbReference type="NCBI Taxonomy" id="335842"/>
    <lineage>
        <taxon>Eukaryota</taxon>
        <taxon>Fungi</taxon>
        <taxon>Dikarya</taxon>
        <taxon>Ascomycota</taxon>
        <taxon>Pezizomycotina</taxon>
        <taxon>Sordariomycetes</taxon>
        <taxon>Xylariomycetidae</taxon>
        <taxon>Amphisphaeriales</taxon>
        <taxon>Apiosporaceae</taxon>
        <taxon>Apiospora</taxon>
    </lineage>
</organism>
<dbReference type="InterPro" id="IPR005522">
    <property type="entry name" value="IPK"/>
</dbReference>
<sequence length="1372" mass="153274">MSVVFEPSSAPTVDIILVHGLQGHPFRTWAAPRRSAKDPSTVERPRNDQIALKNATRRGSIRSRMLGIFRSKSSTPSDDVTSKLENNTPDRLGFTVDEARDESLHSFQRGDQDKSFFYWPREALPAVCPEARVLTWGYDSHVTKGLHGSVSKSSVYQHGKDFLYGVNRLGSAPRPIILIAHSLGGIVVKEMLSLAHNSSDDRIKTIAQSTAAVVFLGTPHRGSQWAKLGDTVSKIISSLGLDTSSTLLDALGLKTSDLQRCQESFSAIWNNYSLRVKTFQEGQGFVGTSFGGLNSKIVDDISSSLGDEREHAEMLDANHRDMCRFAGPQDSNLVKIMAELADICGFGLQIARVKSQMPDQNQASAGQGQFGTTYTEHAAKSLAFPGMHDAYQPWDTTRDCEWLFKQSAFLNWCNGESGTTTHPILWVKGDPGSGKSTAIRETVHRLSADPQLGQVPWASFFFNSQARNDLHRSIPGLFRALLFQLLPKNRQAMTRAVNRHQLKLGERHCTPPVIWTEVQLTQMFQELVIDATSRIIILIDALDECDDYESIPKLTNIFHDLVSKVEVRLSVCFTTRHFGALPLQGCVYIVTELANGSDIRRYIDKVLSRYQRQDDPEFTALKRNVEEQSCGNFLWVVLVTERLTQEIVRGRRNRVYLETVISETPNTLTELYGDLVAKTTDRQMMLQVLQWAVLAKPLTLGEWRHLLPFLDPCPPRSFLGCQRSRLWAPQDEDLADLICHLSMGLVRLSQRPAFSSPTEGTLVDDGSLQQGGQSLVGRAGSLDSGVGGNRIVSVIHRSVSKFIMESEGSSICGIRWTRGPKDGHLAIMETCVRLIGARDLNGLVYARVQKGPPDPLGPLGSSQSNTTNESRRNRTIKSFSSASAKDWQRRPALRGRHGKSHQKEDKRGRLAQHVSQNELSRYLSTARQDQSDTEQRHFRLNLLLGNADEPISDSATNQGLIDNSEISIEPSGVDNARVLRNYPDILNYVLSELSFHAKEAQRHGVIPTKVIRRLSLRDGRLWKRWLCLGEKVRYDIPLKEWATAEGLHTWVDQSSILLDQPFRNAQSHYTVMDNALFIKPSTTGEIEFYKKAASIPRRITGWFLPCYTTVNLQDTTARITTDIGRVMASPRVPPAISTSVKATFSLPSVPPFRDATNVPNVIATDPEAHARERALVLGNATFGIKHPNVLTVELGATTPARETSFGFRITGIITQNEEAGLRESLSQDFHALSKEQVLQYLRQFLASESGTSPESICDELKSHLSFLLRDLKTTKTLRGPASLLLAYGERTHTEDDDDSVHEGSEDDNSEGDDHDDLDPRYCVKLFGFSRARWCRGTDAIMRHEDLSVGVRELRNLFRELREAFVSEDAVYL</sequence>
<keyword evidence="8" id="KW-1185">Reference proteome</keyword>
<feature type="compositionally biased region" description="Acidic residues" evidence="5">
    <location>
        <begin position="1294"/>
        <end position="1315"/>
    </location>
</feature>
<dbReference type="SUPFAM" id="SSF56104">
    <property type="entry name" value="SAICAR synthase-like"/>
    <property type="match status" value="1"/>
</dbReference>
<evidence type="ECO:0000313" key="7">
    <source>
        <dbReference type="EMBL" id="KAK8063178.1"/>
    </source>
</evidence>
<evidence type="ECO:0000256" key="4">
    <source>
        <dbReference type="ARBA" id="ARBA00022777"/>
    </source>
</evidence>
<evidence type="ECO:0000256" key="2">
    <source>
        <dbReference type="ARBA" id="ARBA00022679"/>
    </source>
</evidence>
<dbReference type="PANTHER" id="PTHR10039">
    <property type="entry name" value="AMELOGENIN"/>
    <property type="match status" value="1"/>
</dbReference>
<keyword evidence="3" id="KW-0677">Repeat</keyword>
<accession>A0ABR1UW89</accession>
<name>A0ABR1UW89_9PEZI</name>
<dbReference type="Pfam" id="PF24883">
    <property type="entry name" value="NPHP3_N"/>
    <property type="match status" value="1"/>
</dbReference>
<protein>
    <recommendedName>
        <fullName evidence="6">Nephrocystin 3-like N-terminal domain-containing protein</fullName>
    </recommendedName>
</protein>
<keyword evidence="2" id="KW-0808">Transferase</keyword>
<gene>
    <name evidence="7" type="ORF">PG996_007830</name>
</gene>
<feature type="domain" description="Nephrocystin 3-like N-terminal" evidence="6">
    <location>
        <begin position="400"/>
        <end position="576"/>
    </location>
</feature>
<dbReference type="InterPro" id="IPR027417">
    <property type="entry name" value="P-loop_NTPase"/>
</dbReference>
<evidence type="ECO:0000313" key="8">
    <source>
        <dbReference type="Proteomes" id="UP001446871"/>
    </source>
</evidence>
<dbReference type="InterPro" id="IPR029058">
    <property type="entry name" value="AB_hydrolase_fold"/>
</dbReference>
<dbReference type="InterPro" id="IPR056884">
    <property type="entry name" value="NPHP3-like_N"/>
</dbReference>
<feature type="compositionally biased region" description="Basic residues" evidence="5">
    <location>
        <begin position="891"/>
        <end position="900"/>
    </location>
</feature>
<feature type="region of interest" description="Disordered" evidence="5">
    <location>
        <begin position="1293"/>
        <end position="1315"/>
    </location>
</feature>
<evidence type="ECO:0000256" key="5">
    <source>
        <dbReference type="SAM" id="MobiDB-lite"/>
    </source>
</evidence>
<reference evidence="7 8" key="1">
    <citation type="submission" date="2023-01" db="EMBL/GenBank/DDBJ databases">
        <title>Analysis of 21 Apiospora genomes using comparative genomics revels a genus with tremendous synthesis potential of carbohydrate active enzymes and secondary metabolites.</title>
        <authorList>
            <person name="Sorensen T."/>
        </authorList>
    </citation>
    <scope>NUCLEOTIDE SEQUENCE [LARGE SCALE GENOMIC DNA]</scope>
    <source>
        <strain evidence="7 8">CBS 83171</strain>
    </source>
</reference>
<proteinExistence type="inferred from homology"/>
<dbReference type="EMBL" id="JAQQWM010000005">
    <property type="protein sequence ID" value="KAK8063178.1"/>
    <property type="molecule type" value="Genomic_DNA"/>
</dbReference>
<evidence type="ECO:0000256" key="3">
    <source>
        <dbReference type="ARBA" id="ARBA00022737"/>
    </source>
</evidence>
<comment type="similarity">
    <text evidence="1">Belongs to the inositol phosphokinase (IPK) family.</text>
</comment>